<organism evidence="7 10">
    <name type="scientific">Rouxiella silvae</name>
    <dbReference type="NCBI Taxonomy" id="1646373"/>
    <lineage>
        <taxon>Bacteria</taxon>
        <taxon>Pseudomonadati</taxon>
        <taxon>Pseudomonadota</taxon>
        <taxon>Gammaproteobacteria</taxon>
        <taxon>Enterobacterales</taxon>
        <taxon>Yersiniaceae</taxon>
        <taxon>Rouxiella</taxon>
    </lineage>
</organism>
<dbReference type="PANTHER" id="PTHR30250:SF26">
    <property type="entry name" value="PSMA PROTEIN"/>
    <property type="match status" value="1"/>
</dbReference>
<dbReference type="GO" id="GO:0005886">
    <property type="term" value="C:plasma membrane"/>
    <property type="evidence" value="ECO:0007669"/>
    <property type="project" value="UniProtKB-SubCell"/>
</dbReference>
<feature type="transmembrane region" description="Helical" evidence="6">
    <location>
        <begin position="47"/>
        <end position="67"/>
    </location>
</feature>
<evidence type="ECO:0000256" key="4">
    <source>
        <dbReference type="ARBA" id="ARBA00022989"/>
    </source>
</evidence>
<evidence type="ECO:0000256" key="6">
    <source>
        <dbReference type="SAM" id="Phobius"/>
    </source>
</evidence>
<evidence type="ECO:0000313" key="7">
    <source>
        <dbReference type="EMBL" id="MBF6638026.1"/>
    </source>
</evidence>
<feature type="transmembrane region" description="Helical" evidence="6">
    <location>
        <begin position="313"/>
        <end position="334"/>
    </location>
</feature>
<dbReference type="Proteomes" id="UP000192722">
    <property type="component" value="Unassembled WGS sequence"/>
</dbReference>
<reference evidence="7" key="4">
    <citation type="submission" date="2022-09" db="EMBL/GenBank/DDBJ databases">
        <title>Rouxiella aceris sp. nov., isolated from tree sap and emended description of the genus Rhouxiella.</title>
        <authorList>
            <person name="Kim I.S."/>
        </authorList>
    </citation>
    <scope>NUCLEOTIDE SEQUENCE</scope>
    <source>
        <strain evidence="7">SAP-2</strain>
    </source>
</reference>
<evidence type="ECO:0000256" key="5">
    <source>
        <dbReference type="ARBA" id="ARBA00023136"/>
    </source>
</evidence>
<reference evidence="7" key="3">
    <citation type="submission" date="2020-11" db="EMBL/GenBank/DDBJ databases">
        <authorList>
            <person name="Lee S.D."/>
        </authorList>
    </citation>
    <scope>NUCLEOTIDE SEQUENCE</scope>
    <source>
        <strain evidence="7">SAP-2</strain>
    </source>
</reference>
<keyword evidence="4 6" id="KW-1133">Transmembrane helix</keyword>
<dbReference type="Proteomes" id="UP000705283">
    <property type="component" value="Unassembled WGS sequence"/>
</dbReference>
<feature type="transmembrane region" description="Helical" evidence="6">
    <location>
        <begin position="192"/>
        <end position="212"/>
    </location>
</feature>
<proteinExistence type="predicted"/>
<comment type="subcellular location">
    <subcellularLocation>
        <location evidence="1">Cell membrane</location>
        <topology evidence="1">Multi-pass membrane protein</topology>
    </subcellularLocation>
</comment>
<dbReference type="PANTHER" id="PTHR30250">
    <property type="entry name" value="PST FAMILY PREDICTED COLANIC ACID TRANSPORTER"/>
    <property type="match status" value="1"/>
</dbReference>
<accession>A0AA41BXB7</accession>
<evidence type="ECO:0000313" key="8">
    <source>
        <dbReference type="EMBL" id="ORJ20116.1"/>
    </source>
</evidence>
<gene>
    <name evidence="8" type="ORF">BS639_16690</name>
    <name evidence="7" type="ORF">ITX54_15285</name>
</gene>
<dbReference type="InterPro" id="IPR002797">
    <property type="entry name" value="Polysacc_synth"/>
</dbReference>
<keyword evidence="3 6" id="KW-0812">Transmembrane</keyword>
<feature type="transmembrane region" description="Helical" evidence="6">
    <location>
        <begin position="354"/>
        <end position="376"/>
    </location>
</feature>
<evidence type="ECO:0000256" key="3">
    <source>
        <dbReference type="ARBA" id="ARBA00022692"/>
    </source>
</evidence>
<protein>
    <submittedName>
        <fullName evidence="7 8">Flippase</fullName>
    </submittedName>
</protein>
<feature type="transmembrane region" description="Helical" evidence="6">
    <location>
        <begin position="414"/>
        <end position="434"/>
    </location>
</feature>
<dbReference type="EMBL" id="JADMKS010000006">
    <property type="protein sequence ID" value="MBF6638026.1"/>
    <property type="molecule type" value="Genomic_DNA"/>
</dbReference>
<evidence type="ECO:0000313" key="9">
    <source>
        <dbReference type="Proteomes" id="UP000192722"/>
    </source>
</evidence>
<dbReference type="AlphaFoldDB" id="A0AA41BXB7"/>
<feature type="transmembrane region" description="Helical" evidence="6">
    <location>
        <begin position="280"/>
        <end position="301"/>
    </location>
</feature>
<keyword evidence="2" id="KW-1003">Cell membrane</keyword>
<dbReference type="InterPro" id="IPR050833">
    <property type="entry name" value="Poly_Biosynth_Transport"/>
</dbReference>
<feature type="transmembrane region" description="Helical" evidence="6">
    <location>
        <begin position="132"/>
        <end position="155"/>
    </location>
</feature>
<reference evidence="8" key="1">
    <citation type="submission" date="2016-12" db="EMBL/GenBank/DDBJ databases">
        <authorList>
            <person name="Le Fleche-Mateos A."/>
        </authorList>
    </citation>
    <scope>NUCLEOTIDE SEQUENCE</scope>
    <source>
        <strain evidence="8">213</strain>
    </source>
</reference>
<evidence type="ECO:0000256" key="2">
    <source>
        <dbReference type="ARBA" id="ARBA00022475"/>
    </source>
</evidence>
<comment type="caution">
    <text evidence="7">The sequence shown here is derived from an EMBL/GenBank/DDBJ whole genome shotgun (WGS) entry which is preliminary data.</text>
</comment>
<keyword evidence="9" id="KW-1185">Reference proteome</keyword>
<reference evidence="8 9" key="2">
    <citation type="journal article" date="2017" name="Int. J. Syst. Evol. Microbiol.">
        <title>Rouxiella badensis sp. nov. and Rouxiella silvae sp. nov. isolated from peat bog soil in Germany and emendation of the genus description.</title>
        <authorList>
            <person name="Le Fleche-Mateos A."/>
            <person name="Kugler J.H."/>
            <person name="Hansen S.H."/>
            <person name="Syldatk C."/>
            <person name="Hausmann R."/>
            <person name="Lomprez F."/>
            <person name="Vandenbogaert M."/>
            <person name="Manuguerra J.C."/>
            <person name="Grimont P.A."/>
        </authorList>
    </citation>
    <scope>NUCLEOTIDE SEQUENCE [LARGE SCALE GENOMIC DNA]</scope>
    <source>
        <strain evidence="8 9">213</strain>
    </source>
</reference>
<feature type="transmembrane region" description="Helical" evidence="6">
    <location>
        <begin position="88"/>
        <end position="112"/>
    </location>
</feature>
<keyword evidence="5 6" id="KW-0472">Membrane</keyword>
<evidence type="ECO:0000313" key="10">
    <source>
        <dbReference type="Proteomes" id="UP000705283"/>
    </source>
</evidence>
<feature type="transmembrane region" description="Helical" evidence="6">
    <location>
        <begin position="383"/>
        <end position="402"/>
    </location>
</feature>
<feature type="transmembrane region" description="Helical" evidence="6">
    <location>
        <begin position="167"/>
        <end position="186"/>
    </location>
</feature>
<dbReference type="EMBL" id="MRWD01000042">
    <property type="protein sequence ID" value="ORJ20116.1"/>
    <property type="molecule type" value="Genomic_DNA"/>
</dbReference>
<sequence>MKQYIAKIFSSDFLRKISWNLLGYALPVIVAIIMIPVVMRHTGLERFGVLTLIIVLIGSMTVFDFGITRSVTNSVRKYLDEKNDRAMLTVVKTGWLMITCVLLVISALFWFKSQWIATHFFNVSNQEIRDEIAASMKVVAFSLPFVIAQTIFVGVMEAFGAFKKISLGKSPFSILMYLVPMIISFYTPNLFYITLSLCLLRCIMAVAFYLMMCSEIRKVTPISLMSIAPTRHIALELAKYGGWVSVGNIIAPIMLYIDRFFVAGIVGASVFAYYTTPYDVVSRLAIVAVSVCGVLFPMLVTKIAQDVRSANSYFNKVMLGIFAILIIPAVAGIFLSKWFLSVWINPDFAEHSWIIFSMFLVGYLLHGLIQPAFVWIQASGKPWIIACCEIIDLSMYVIYLPWMTHHYGIIGAASAWNFRMLLNLVVLHILRYVLYKRDLRKSTGLQPAM</sequence>
<dbReference type="Pfam" id="PF01943">
    <property type="entry name" value="Polysacc_synt"/>
    <property type="match status" value="1"/>
</dbReference>
<evidence type="ECO:0000256" key="1">
    <source>
        <dbReference type="ARBA" id="ARBA00004651"/>
    </source>
</evidence>
<dbReference type="RefSeq" id="WP_055780449.1">
    <property type="nucleotide sequence ID" value="NZ_CBCSCF010000001.1"/>
</dbReference>
<name>A0AA41BXB7_9GAMM</name>
<feature type="transmembrane region" description="Helical" evidence="6">
    <location>
        <begin position="21"/>
        <end position="41"/>
    </location>
</feature>